<feature type="compositionally biased region" description="Polar residues" evidence="22">
    <location>
        <begin position="3731"/>
        <end position="3744"/>
    </location>
</feature>
<keyword evidence="5" id="KW-0540">Nuclease</keyword>
<evidence type="ECO:0000256" key="22">
    <source>
        <dbReference type="SAM" id="MobiDB-lite"/>
    </source>
</evidence>
<dbReference type="FunFam" id="3.30.70.270:FF:000003">
    <property type="entry name" value="Transposon Ty3-G Gag-Pol polyprotein"/>
    <property type="match status" value="1"/>
</dbReference>
<dbReference type="EMBL" id="JARYMX010000006">
    <property type="protein sequence ID" value="KAJ9544574.1"/>
    <property type="molecule type" value="Genomic_DNA"/>
</dbReference>
<dbReference type="GO" id="GO:0006508">
    <property type="term" value="P:proteolysis"/>
    <property type="evidence" value="ECO:0007669"/>
    <property type="project" value="UniProtKB-KW"/>
</dbReference>
<feature type="region of interest" description="Disordered" evidence="22">
    <location>
        <begin position="3687"/>
        <end position="3770"/>
    </location>
</feature>
<dbReference type="Pfam" id="PF25597">
    <property type="entry name" value="SH3_retrovirus"/>
    <property type="match status" value="1"/>
</dbReference>
<dbReference type="GO" id="GO:0004190">
    <property type="term" value="F:aspartic-type endopeptidase activity"/>
    <property type="evidence" value="ECO:0007669"/>
    <property type="project" value="UniProtKB-KW"/>
</dbReference>
<feature type="compositionally biased region" description="Basic residues" evidence="22">
    <location>
        <begin position="4131"/>
        <end position="4140"/>
    </location>
</feature>
<dbReference type="PROSITE" id="PS50994">
    <property type="entry name" value="INTEGRASE"/>
    <property type="match status" value="2"/>
</dbReference>
<feature type="coiled-coil region" evidence="21">
    <location>
        <begin position="1647"/>
        <end position="1674"/>
    </location>
</feature>
<evidence type="ECO:0000256" key="16">
    <source>
        <dbReference type="ARBA" id="ARBA00030524"/>
    </source>
</evidence>
<evidence type="ECO:0000256" key="15">
    <source>
        <dbReference type="ARBA" id="ARBA00023172"/>
    </source>
</evidence>
<feature type="region of interest" description="Disordered" evidence="22">
    <location>
        <begin position="2285"/>
        <end position="2310"/>
    </location>
</feature>
<reference evidence="25" key="1">
    <citation type="submission" date="2023-03" db="EMBL/GenBank/DDBJ databases">
        <title>Chromosome-scale reference genome and RAD-based genetic map of yellow starthistle (Centaurea solstitialis) reveal putative structural variation and QTLs associated with invader traits.</title>
        <authorList>
            <person name="Reatini B."/>
            <person name="Cang F.A."/>
            <person name="Jiang Q."/>
            <person name="Mckibben M.T.W."/>
            <person name="Barker M.S."/>
            <person name="Rieseberg L.H."/>
            <person name="Dlugosch K.M."/>
        </authorList>
    </citation>
    <scope>NUCLEOTIDE SEQUENCE</scope>
    <source>
        <strain evidence="25">CAN-66</strain>
        <tissue evidence="25">Leaf</tissue>
    </source>
</reference>
<protein>
    <recommendedName>
        <fullName evidence="1">RNA-directed DNA polymerase</fullName>
        <ecNumber evidence="1">2.7.7.49</ecNumber>
    </recommendedName>
    <alternativeName>
        <fullName evidence="16">Gag-Pol-p199</fullName>
    </alternativeName>
    <alternativeName>
        <fullName evidence="17">TY1A-TY1B</fullName>
    </alternativeName>
    <alternativeName>
        <fullName evidence="18">p190</fullName>
    </alternativeName>
</protein>
<dbReference type="GO" id="GO:0015074">
    <property type="term" value="P:DNA integration"/>
    <property type="evidence" value="ECO:0007669"/>
    <property type="project" value="UniProtKB-KW"/>
</dbReference>
<feature type="compositionally biased region" description="Basic and acidic residues" evidence="22">
    <location>
        <begin position="3983"/>
        <end position="3998"/>
    </location>
</feature>
<dbReference type="InterPro" id="IPR036397">
    <property type="entry name" value="RNaseH_sf"/>
</dbReference>
<feature type="region of interest" description="Disordered" evidence="22">
    <location>
        <begin position="1"/>
        <end position="21"/>
    </location>
</feature>
<feature type="region of interest" description="Disordered" evidence="22">
    <location>
        <begin position="4034"/>
        <end position="4070"/>
    </location>
</feature>
<dbReference type="SUPFAM" id="SSF50630">
    <property type="entry name" value="Acid proteases"/>
    <property type="match status" value="1"/>
</dbReference>
<dbReference type="Gene3D" id="4.10.60.10">
    <property type="entry name" value="Zinc finger, CCHC-type"/>
    <property type="match status" value="1"/>
</dbReference>
<dbReference type="GO" id="GO:0008270">
    <property type="term" value="F:zinc ion binding"/>
    <property type="evidence" value="ECO:0007669"/>
    <property type="project" value="UniProtKB-KW"/>
</dbReference>
<keyword evidence="10" id="KW-0460">Magnesium</keyword>
<dbReference type="InterPro" id="IPR041373">
    <property type="entry name" value="RT_RNaseH"/>
</dbReference>
<dbReference type="Pfam" id="PF00078">
    <property type="entry name" value="RVT_1"/>
    <property type="match status" value="1"/>
</dbReference>
<feature type="compositionally biased region" description="Basic and acidic residues" evidence="22">
    <location>
        <begin position="3953"/>
        <end position="3967"/>
    </location>
</feature>
<evidence type="ECO:0000256" key="12">
    <source>
        <dbReference type="ARBA" id="ARBA00022918"/>
    </source>
</evidence>
<dbReference type="EC" id="2.7.7.49" evidence="1"/>
<proteinExistence type="predicted"/>
<dbReference type="InterPro" id="IPR043502">
    <property type="entry name" value="DNA/RNA_pol_sf"/>
</dbReference>
<dbReference type="CDD" id="cd01647">
    <property type="entry name" value="RT_LTR"/>
    <property type="match status" value="1"/>
</dbReference>
<dbReference type="Gene3D" id="3.30.420.10">
    <property type="entry name" value="Ribonuclease H-like superfamily/Ribonuclease H"/>
    <property type="match status" value="2"/>
</dbReference>
<dbReference type="Pfam" id="PF17921">
    <property type="entry name" value="Integrase_H2C2"/>
    <property type="match status" value="1"/>
</dbReference>
<feature type="region of interest" description="Disordered" evidence="22">
    <location>
        <begin position="770"/>
        <end position="790"/>
    </location>
</feature>
<keyword evidence="4" id="KW-0548">Nucleotidyltransferase</keyword>
<feature type="compositionally biased region" description="Polar residues" evidence="22">
    <location>
        <begin position="3819"/>
        <end position="3829"/>
    </location>
</feature>
<feature type="coiled-coil region" evidence="21">
    <location>
        <begin position="2077"/>
        <end position="2167"/>
    </location>
</feature>
<dbReference type="FunFam" id="3.30.420.10:FF:000032">
    <property type="entry name" value="Retrovirus-related Pol polyprotein from transposon 297-like Protein"/>
    <property type="match status" value="1"/>
</dbReference>
<dbReference type="Gene3D" id="2.40.70.10">
    <property type="entry name" value="Acid Proteases"/>
    <property type="match status" value="1"/>
</dbReference>
<feature type="region of interest" description="Disordered" evidence="22">
    <location>
        <begin position="2175"/>
        <end position="2257"/>
    </location>
</feature>
<feature type="compositionally biased region" description="Acidic residues" evidence="22">
    <location>
        <begin position="4192"/>
        <end position="4202"/>
    </location>
</feature>
<keyword evidence="8" id="KW-0255">Endonuclease</keyword>
<feature type="compositionally biased region" description="Basic and acidic residues" evidence="22">
    <location>
        <begin position="4120"/>
        <end position="4130"/>
    </location>
</feature>
<feature type="compositionally biased region" description="Basic and acidic residues" evidence="22">
    <location>
        <begin position="677"/>
        <end position="687"/>
    </location>
</feature>
<feature type="compositionally biased region" description="Pro residues" evidence="22">
    <location>
        <begin position="333"/>
        <end position="349"/>
    </location>
</feature>
<dbReference type="PROSITE" id="PS00141">
    <property type="entry name" value="ASP_PROTEASE"/>
    <property type="match status" value="1"/>
</dbReference>
<feature type="region of interest" description="Disordered" evidence="22">
    <location>
        <begin position="3808"/>
        <end position="3829"/>
    </location>
</feature>
<evidence type="ECO:0000256" key="5">
    <source>
        <dbReference type="ARBA" id="ARBA00022722"/>
    </source>
</evidence>
<dbReference type="CDD" id="cd09272">
    <property type="entry name" value="RNase_HI_RT_Ty1"/>
    <property type="match status" value="1"/>
</dbReference>
<dbReference type="Pfam" id="PF19259">
    <property type="entry name" value="Ty3_capsid"/>
    <property type="match status" value="1"/>
</dbReference>
<dbReference type="SMART" id="SM00343">
    <property type="entry name" value="ZnF_C2HC"/>
    <property type="match status" value="3"/>
</dbReference>
<evidence type="ECO:0000256" key="2">
    <source>
        <dbReference type="ARBA" id="ARBA00022670"/>
    </source>
</evidence>
<name>A0AA38SKT5_9ASTR</name>
<keyword evidence="26" id="KW-1185">Reference proteome</keyword>
<feature type="compositionally biased region" description="Basic and acidic residues" evidence="22">
    <location>
        <begin position="4034"/>
        <end position="4054"/>
    </location>
</feature>
<dbReference type="Proteomes" id="UP001172457">
    <property type="component" value="Chromosome 6"/>
</dbReference>
<dbReference type="Gene3D" id="1.10.340.70">
    <property type="match status" value="1"/>
</dbReference>
<evidence type="ECO:0000256" key="4">
    <source>
        <dbReference type="ARBA" id="ARBA00022695"/>
    </source>
</evidence>
<dbReference type="GO" id="GO:0006310">
    <property type="term" value="P:DNA recombination"/>
    <property type="evidence" value="ECO:0007669"/>
    <property type="project" value="UniProtKB-KW"/>
</dbReference>
<dbReference type="SUPFAM" id="SSF56672">
    <property type="entry name" value="DNA/RNA polymerases"/>
    <property type="match status" value="2"/>
</dbReference>
<feature type="region of interest" description="Disordered" evidence="22">
    <location>
        <begin position="3953"/>
        <end position="3999"/>
    </location>
</feature>
<dbReference type="InterPro" id="IPR001584">
    <property type="entry name" value="Integrase_cat-core"/>
</dbReference>
<sequence>MSSEGSASNVRSSKNQDDQVVNQSQALTSHAISFQRNRFEKFVVLKKLNNQYLVPNVNSFPDRTENLFEVLRNHQIYHALTAHVEVPETYLTQFLLSAYVCELDEAGLSIIGYTSDSKGKKMVPLEMYVSNPRTALHLVDRTKYEASPTNEELIDFLKFLYYTPDDDKPLLKRGNFRRKGLPPLWNSLFSIINTCLNGKVGSPDQTSQAILSIMYGIYFNLNLDFAAFGTSRLGIGDTHSIVVQIANSSRAIIEEGDSSSDSDTTSYQVPSRSVSPPAYGPATRTGLRIRTTARKSVPMPTRMTFRIPTGDGAGPSRVRGQGGSSSSSSTSSSPPPYRPSPVLPRPPPVAPVPRPPPVAPVPRPPPVAPVPRPPPVVRAPIMYLRGMTPVERQEVSRLSRGQDIHEHMIDHHDHMIGALIDAAGADSQQMNRIVALLGHTMASLSHLNMPPRREDPNLARLVSEQVMASLPNIVSQVAAGLNANQNNNQRTRERECTYKSFRSCNPKEFHGTEGTVGLLTWIEGMESVLHISKCTQRSKVEYADCLLQGRALTWWNTQVHTHSREATGQISWEDFKTMLKEEFCPRSEIQKLEAELWHHEMKGNDISSDTTRFHELAKLVPHLVTPEKNRVDRYVWALSPEIRGNVTAAEPKTLQDAVNLATRLTNNAIRSGTFSNDKAKEKRKMGEPTKQQFGGRSRKDRRMAGNYGVQAQVVEKEKGTYQRCGKCNNPHTGKCIICLKCGKGGHVDKDCRRRTCFECGSPNHYRSACPKQNQRPYANPTQPANQGNRGGLARGRAFVIGAEEAKQNPDVVTGTFLVNNYPASVLFDSGADRSYVSLEFRPKINKKSQNLKEEHIVEYSNGELVKANKVVRKCTLNLAGKDFSIDLILIKIGSFNIIVGMDWMSNHRATICCAEKIVMVALPEGGVLEVHGEKPRGDIKIVSYMKMRSHLRKECVAFMAHVVDKEAQEKQIHDIPVEFHIDLVPGAAPIAKSPYRLAPSEKQELSNQLQELLDKGFIRPSSSPWGAPVLFVKKKDGSFCMYIDYRELNKITIKNRYPLPRIDDLFDQLKKISPRQRLELAVFMDLMNRVCRPYLDKFVIVFIDDILIYSQSKKDHEQHLRLILELLKAEKLYAKFSKCEFWIREIHFLGHVVNEEGIHVDPAKIEAIKKWEAPKTPTEIRQFLGLAGYYRRFIANFSKIAQPLTMLTQKDKKFIWGEKQEEAFQLLKHKLCNAPILALPEGTDNFVVYCDASHQSLGCVLMQNEKVIAYASRQLKIREKNYTTHDLELGAVVFALKIWRHCLYGTKCTIFTDHKSLQHILDQKMLNMRQRRWVELLNDYDCEIKYHPGKANVVADALSRKERVKPTRARAMGVLVQTSLKSQILEAQGEALKADNLRKETLHQIEKEFEVKADGVHYFKERVWIPKVDQLRKTIMDEAHQKKYSIHPGSNKMYKGLKEHYSWPGMKKDIATYVSMDFVTKLPKTKKGHDSIWVIVDRLTKSTHFLPIRKNYSIDRLAQLYVNEVFMCHGVPISIISDRDNRFTSRFWQSLQAALGTRVDLRTAYHPQTDGQTERTIQTLEGMLRACVLEFGGSWDDHLPLVEFSYDNSYHTSIQCAPYEALYGRKCISPLNWLEVGESRLIRPDIVQETTDKIKMVQEKLKAARDRQKSYADNRRKPSEFQVGDRVLLKVSPWKGLLRFGKMGKLSPRFVGPFEILERIGPVAYRLDLPPELSTIHDTFHVSNLKKCLSEETVVLPLEEIQRSCARLFEPIQADWGFDYYGMWEVVENGPGTDEVVAEGDMKMDKDVVNRKFLRSLGEEWTMYTVSFRQGDDLEDKELEDLYNDLRIFEAEVEKKKRPIGYSHNAALLSSENPSSFNTTAFNNTTATYNTAANDTVSNSSQETNEDIILEAFLASHVKSSLINDDLDQINADDLEEMDIKWQMAMLTLRIKRFIRRTGRNKFDVKRGDKAGFDKSKVRCYKCNEPGPFARECKGGTTNHQNTGSGSSQAPRFNNRGNNSNPSSSQALVSQAGQGFDWSDHAEEAVQNQALMAEIKESEIPTEVSSKLCSDSYLETVKKYRDHNQTMSDSIKKMERERREYVKIINNLEDQIKAYKANELQFEYDHNYWKWEKKELERKLSKEKEELESARKELSKAKEDLDKFSKSSKSLESIIRAQVTDPVDSEEESDKKSTSETIPDEHHILTNEKGGMPFVPSKRIETTRKDKGKSVMSSEKSKEKKNETTRKESRKDHYTQRTVVDPARDCYFNPFNQRNSFQARRFVPTHKKVVPKQNRSSQPKRKVQKKRVEKKSVKLVTKWVPKASLSTTIASTSSGNNSVASDSSGNSFNSVKVNTAASNNSSGNSNTVTTEVSSLRKPIITKYSSHEIPNKDYLLKLNRLTEGNQGRRSSLWHVDSGCSMHMTGIMSLLEDFKKFEGGHVAFGDSPTGGKISGKGKVSKGKMTFDDVYYVEQLRYNLLSVSQVCDKKFGVFFTDTECLILAPGFKIDESQVMLRTPRKDNVYCLDIEDASSLSSLNCLFSKASVSESSLWHRRMCQMNFKNMNLLVKSNLVRGLPAKEFSCDDHCVACLKGKKSYCLVIVDDYSRFTWVYFLRTKDETSGLIKPFVTRVENKKNLRVKVIRSDNGTEFKNADLNIFCEEKGIERQYSAPRTPQQNGVAERRNRTLIEAARTMLADSKLPITFWAEAVNTACYVQNRVLIVKSKGKTPYELFEKKKPYIGFLQPFRCPCTILDSKTHLGKFESKSDDGFFVGYSFQSKALRVFNSSTRIIEESDNVKCNENTHNIPGSGPNWLFDIDSLSNSLNMSSAVITGLGTEQVQETSPTFVMFPMPFVDSNDASATVESTSDDQTEPGSEKSDEQPIVESSETTDEIPVLEEGPQWDQEPEVNDSNLGVDLPEEPLHLTRTQKNHSPTLVIGDIQSPMITRKQTKSLPNPHLSMISVFLSQTEAKKAHDAMKDPRWIEAMQEELLQFVLQHVWYLVDLPKGHRVIGTKWIFRNKTDERGIVIKNKARLVAQGYTQEEGIDYDDVFAPVARIEAIRLFLAFAYCKGFKVYQIDVKSAFLYGTIDEEVYVSQPPRAWYDTLSSYLLENNFERGVIDKTLFIKRTKTDMLLVQIYVDDIIFGSTKGDMCKEFEELMHKKFKMSSMGELTFFLGLQVKQKTDGIFINQSKYVASMLQKFGMNDAKPTSTPMETHKHLTADVEGEEVDVHHYRSMIGSLMYLTASRPDIMFVVCVCARCQVRPKESHLHAVKRIFKYLKGQPRLGLWYPNDSSFDLVAYTDSDYGGANLDRKSTLGGCQFLGGRLVSWQCKKQTTVSQSTTEAEYIAASQCCSQVLWIQNQMQDYGLSFLQTPIYIDNNNAISIVNNPVKHSKTKHIEIKYHFIRDCNEQKLIQVLKVHTDDQYADLFTKAFDDHNKVGYLTKDNNSEGFEDILDFLASSTIAYAATLNPTIYIRHQNDFWANAVVEELDRVKQIQTTVCGQSLIVTLATIRQHLHLQDESGTTMLSTSNIMDAFIRMGYTGSRTSLKYLKGKFCPQWRFFVRTLLHCFSKKTTSFGEFSSTIASALVCLATNEVFNFSQMIFDDLVYNLENMNNSKVKSFYMFPRFVQEVITKELTDVPMDGDTYQSHALGNKVFSNMQRPATGSNETFTPLFSTMMRVNHLLGEASGLQPSQSSIPTDDLPTPITDTIPKSLDSIPTPTLKKYNRMNRGAPSSSGSKPQQPFSHQLEHSPSKNIQRDTPGVMPHSSVKRVPSKEMVGHVVGEAQTTDVAQGVYQDSLNIAKTPITATPIEKSKGGPSCQETMGASSASARLKTNVKKLKDPVMEVNTPKSGEGGYSHKELMDNFRAIAKDLKAHDRNFHIHEEKHKSHEERLDLLEELVDVHNHLIKDKDAMLGELINKLKSQGALVASMRLKIAALHKRYSTLVSFTKGERRSKVKGESKKKTQPFDETEVVNEPAVEMETEAKGETEKETEKETEADVCVKTVNEDELTIAELLVKMPKVITKGVVIKESQPESKKKDAKLDPKDKGKEILVEEPEPESDDDEEMGFKPVIDPVTEHILSDELIQQIEEEEEKKRKEELARIAEKDRVEAERLQEEWNKEEPEVEKKKPVKKTTKKATPKDIKERRRSMVRYLSGALGKPVQYFAKWDLEKVENKYNVTREAMHLEAMEEQQVETEEVTTEGNPEPDVEKTKEPVADSDQQVVQMIKKNVEQEQLVEKKEEKEAKKVEKITTPVEQIVKEIEVAESPKPKRKKSIAKKGKTPRRLKKLLMFLCGYSLRTIRFIISRKLSRADLKKMYEIACTKEIENFEEARLLVEDLNMTFAFSKTKAELKKNRKRDQNDSFGEGKVVSWNTYDNRVFSVNFEKGRMSYFLVDKRYDFEPIMINSMLEVKENEENLSDLDKELIERLKEQLLEVNERYFDVKMIEQRPKKVTGWGVDKDLKYEIRMDNGSELCDSDWIKILEACTRENLQEMYELRCKVIDVAVGERTNSEQTEKKKVALECLYWLFEPYRLLDVRSRSCESVKEWRWYEKCKVYSLSINDGDKEYYLEECDTDALDVQRLQCMMNVKLSTRGEPTKSARLLEKKIKTYLKIRLTNLAPHV</sequence>
<evidence type="ECO:0000256" key="13">
    <source>
        <dbReference type="ARBA" id="ARBA00022932"/>
    </source>
</evidence>
<dbReference type="Pfam" id="PF24626">
    <property type="entry name" value="SH3_Tf2-1"/>
    <property type="match status" value="1"/>
</dbReference>
<dbReference type="InterPro" id="IPR013103">
    <property type="entry name" value="RVT_2"/>
</dbReference>
<feature type="compositionally biased region" description="Acidic residues" evidence="22">
    <location>
        <begin position="4055"/>
        <end position="4067"/>
    </location>
</feature>
<keyword evidence="20" id="KW-0863">Zinc-finger</keyword>
<keyword evidence="13" id="KW-0239">DNA-directed DNA polymerase</keyword>
<dbReference type="InterPro" id="IPR001969">
    <property type="entry name" value="Aspartic_peptidase_AS"/>
</dbReference>
<keyword evidence="20" id="KW-0862">Zinc</keyword>
<evidence type="ECO:0000256" key="11">
    <source>
        <dbReference type="ARBA" id="ARBA00022908"/>
    </source>
</evidence>
<keyword evidence="21" id="KW-0175">Coiled coil</keyword>
<keyword evidence="9" id="KW-0378">Hydrolase</keyword>
<dbReference type="InterPro" id="IPR043128">
    <property type="entry name" value="Rev_trsase/Diguanyl_cyclase"/>
</dbReference>
<dbReference type="Pfam" id="PF17917">
    <property type="entry name" value="RT_RNaseH"/>
    <property type="match status" value="1"/>
</dbReference>
<dbReference type="InterPro" id="IPR054722">
    <property type="entry name" value="PolX-like_BBD"/>
</dbReference>
<evidence type="ECO:0000256" key="20">
    <source>
        <dbReference type="PROSITE-ProRule" id="PRU00047"/>
    </source>
</evidence>
<dbReference type="Pfam" id="PF00665">
    <property type="entry name" value="rve"/>
    <property type="match status" value="1"/>
</dbReference>
<feature type="compositionally biased region" description="Low complexity" evidence="22">
    <location>
        <begin position="314"/>
        <end position="332"/>
    </location>
</feature>
<evidence type="ECO:0000256" key="18">
    <source>
        <dbReference type="ARBA" id="ARBA00033113"/>
    </source>
</evidence>
<evidence type="ECO:0000256" key="14">
    <source>
        <dbReference type="ARBA" id="ARBA00023125"/>
    </source>
</evidence>
<evidence type="ECO:0000256" key="10">
    <source>
        <dbReference type="ARBA" id="ARBA00022842"/>
    </source>
</evidence>
<feature type="domain" description="CCHC-type" evidence="23">
    <location>
        <begin position="738"/>
        <end position="753"/>
    </location>
</feature>
<dbReference type="GO" id="GO:0003887">
    <property type="term" value="F:DNA-directed DNA polymerase activity"/>
    <property type="evidence" value="ECO:0007669"/>
    <property type="project" value="UniProtKB-KW"/>
</dbReference>
<feature type="compositionally biased region" description="Polar residues" evidence="22">
    <location>
        <begin position="1996"/>
        <end position="2012"/>
    </location>
</feature>
<evidence type="ECO:0000259" key="24">
    <source>
        <dbReference type="PROSITE" id="PS50994"/>
    </source>
</evidence>
<feature type="domain" description="Integrase catalytic" evidence="24">
    <location>
        <begin position="1460"/>
        <end position="1626"/>
    </location>
</feature>
<evidence type="ECO:0000256" key="19">
    <source>
        <dbReference type="ARBA" id="ARBA00057243"/>
    </source>
</evidence>
<dbReference type="Gene3D" id="3.30.70.270">
    <property type="match status" value="3"/>
</dbReference>
<dbReference type="PANTHER" id="PTHR37984:SF5">
    <property type="entry name" value="PROTEIN NYNRIN-LIKE"/>
    <property type="match status" value="1"/>
</dbReference>
<dbReference type="CDD" id="cd00303">
    <property type="entry name" value="retropepsin_like"/>
    <property type="match status" value="1"/>
</dbReference>
<feature type="region of interest" description="Disordered" evidence="22">
    <location>
        <begin position="4120"/>
        <end position="4149"/>
    </location>
</feature>
<dbReference type="PROSITE" id="PS50158">
    <property type="entry name" value="ZF_CCHC"/>
    <property type="match status" value="3"/>
</dbReference>
<evidence type="ECO:0000256" key="17">
    <source>
        <dbReference type="ARBA" id="ARBA00032154"/>
    </source>
</evidence>
<feature type="compositionally biased region" description="Low complexity" evidence="22">
    <location>
        <begin position="2014"/>
        <end position="2025"/>
    </location>
</feature>
<comment type="function">
    <text evidence="19">Capsid protein (CA) is the structural component of the virus-like particle (VLP), forming the shell that encapsulates the retrotransposons dimeric RNA genome. The particles are assembled from trimer-clustered units and there are holes in the capsid shells that allow for the diffusion of macromolecules. CA also has nucleocapsid-like chaperone activity, promoting primer tRNA(i)-Met annealing to the multipartite primer-binding site (PBS), dimerization of Ty1 RNA and initiation of reverse transcription.</text>
</comment>
<feature type="domain" description="CCHC-type" evidence="23">
    <location>
        <begin position="756"/>
        <end position="771"/>
    </location>
</feature>
<evidence type="ECO:0000256" key="3">
    <source>
        <dbReference type="ARBA" id="ARBA00022679"/>
    </source>
</evidence>
<dbReference type="SUPFAM" id="SSF53098">
    <property type="entry name" value="Ribonuclease H-like"/>
    <property type="match status" value="2"/>
</dbReference>
<evidence type="ECO:0000256" key="1">
    <source>
        <dbReference type="ARBA" id="ARBA00012493"/>
    </source>
</evidence>
<feature type="region of interest" description="Disordered" evidence="22">
    <location>
        <begin position="1991"/>
        <end position="2033"/>
    </location>
</feature>
<dbReference type="Gene3D" id="3.10.10.10">
    <property type="entry name" value="HIV Type 1 Reverse Transcriptase, subunit A, domain 1"/>
    <property type="match status" value="1"/>
</dbReference>
<dbReference type="Pfam" id="PF07727">
    <property type="entry name" value="RVT_2"/>
    <property type="match status" value="1"/>
</dbReference>
<dbReference type="Pfam" id="PF08284">
    <property type="entry name" value="RVP_2"/>
    <property type="match status" value="1"/>
</dbReference>
<evidence type="ECO:0000256" key="7">
    <source>
        <dbReference type="ARBA" id="ARBA00022750"/>
    </source>
</evidence>
<keyword evidence="12" id="KW-0695">RNA-directed DNA polymerase</keyword>
<evidence type="ECO:0000256" key="8">
    <source>
        <dbReference type="ARBA" id="ARBA00022759"/>
    </source>
</evidence>
<evidence type="ECO:0000259" key="23">
    <source>
        <dbReference type="PROSITE" id="PS50158"/>
    </source>
</evidence>
<comment type="caution">
    <text evidence="25">The sequence shown here is derived from an EMBL/GenBank/DDBJ whole genome shotgun (WGS) entry which is preliminary data.</text>
</comment>
<keyword evidence="15" id="KW-0233">DNA recombination</keyword>
<feature type="domain" description="Integrase catalytic" evidence="24">
    <location>
        <begin position="2571"/>
        <end position="2735"/>
    </location>
</feature>
<feature type="compositionally biased region" description="Polar residues" evidence="22">
    <location>
        <begin position="770"/>
        <end position="787"/>
    </location>
</feature>
<dbReference type="GO" id="GO:0004519">
    <property type="term" value="F:endonuclease activity"/>
    <property type="evidence" value="ECO:0007669"/>
    <property type="project" value="UniProtKB-KW"/>
</dbReference>
<dbReference type="PANTHER" id="PTHR37984">
    <property type="entry name" value="PROTEIN CBG26694"/>
    <property type="match status" value="1"/>
</dbReference>
<dbReference type="GO" id="GO:0003964">
    <property type="term" value="F:RNA-directed DNA polymerase activity"/>
    <property type="evidence" value="ECO:0007669"/>
    <property type="project" value="UniProtKB-KW"/>
</dbReference>
<dbReference type="InterPro" id="IPR050951">
    <property type="entry name" value="Retrovirus_Pol_polyprotein"/>
</dbReference>
<feature type="compositionally biased region" description="Basic and acidic residues" evidence="22">
    <location>
        <begin position="2189"/>
        <end position="2206"/>
    </location>
</feature>
<dbReference type="InterPro" id="IPR001878">
    <property type="entry name" value="Znf_CCHC"/>
</dbReference>
<evidence type="ECO:0000313" key="26">
    <source>
        <dbReference type="Proteomes" id="UP001172457"/>
    </source>
</evidence>
<evidence type="ECO:0000256" key="9">
    <source>
        <dbReference type="ARBA" id="ARBA00022801"/>
    </source>
</evidence>
<dbReference type="InterPro" id="IPR000477">
    <property type="entry name" value="RT_dom"/>
</dbReference>
<feature type="compositionally biased region" description="Basic and acidic residues" evidence="22">
    <location>
        <begin position="2218"/>
        <end position="2255"/>
    </location>
</feature>
<dbReference type="CDD" id="cd09274">
    <property type="entry name" value="RNase_HI_RT_Ty3"/>
    <property type="match status" value="1"/>
</dbReference>
<evidence type="ECO:0000313" key="25">
    <source>
        <dbReference type="EMBL" id="KAJ9544574.1"/>
    </source>
</evidence>
<dbReference type="InterPro" id="IPR012337">
    <property type="entry name" value="RNaseH-like_sf"/>
</dbReference>
<feature type="region of interest" description="Disordered" evidence="22">
    <location>
        <begin position="4192"/>
        <end position="4219"/>
    </location>
</feature>
<dbReference type="FunFam" id="3.30.70.270:FF:000026">
    <property type="entry name" value="Transposon Ty3-G Gag-Pol polyprotein"/>
    <property type="match status" value="1"/>
</dbReference>
<feature type="domain" description="CCHC-type" evidence="23">
    <location>
        <begin position="1979"/>
        <end position="1994"/>
    </location>
</feature>
<organism evidence="25 26">
    <name type="scientific">Centaurea solstitialis</name>
    <name type="common">yellow star-thistle</name>
    <dbReference type="NCBI Taxonomy" id="347529"/>
    <lineage>
        <taxon>Eukaryota</taxon>
        <taxon>Viridiplantae</taxon>
        <taxon>Streptophyta</taxon>
        <taxon>Embryophyta</taxon>
        <taxon>Tracheophyta</taxon>
        <taxon>Spermatophyta</taxon>
        <taxon>Magnoliopsida</taxon>
        <taxon>eudicotyledons</taxon>
        <taxon>Gunneridae</taxon>
        <taxon>Pentapetalae</taxon>
        <taxon>asterids</taxon>
        <taxon>campanulids</taxon>
        <taxon>Asterales</taxon>
        <taxon>Asteraceae</taxon>
        <taxon>Carduoideae</taxon>
        <taxon>Cardueae</taxon>
        <taxon>Centaureinae</taxon>
        <taxon>Centaurea</taxon>
    </lineage>
</organism>
<dbReference type="InterPro" id="IPR041588">
    <property type="entry name" value="Integrase_H2C2"/>
</dbReference>
<keyword evidence="6" id="KW-0479">Metal-binding</keyword>
<gene>
    <name evidence="25" type="ORF">OSB04_024281</name>
</gene>
<keyword evidence="14" id="KW-0238">DNA-binding</keyword>
<dbReference type="InterPro" id="IPR056924">
    <property type="entry name" value="SH3_Tf2-1"/>
</dbReference>
<evidence type="ECO:0000256" key="21">
    <source>
        <dbReference type="SAM" id="Coils"/>
    </source>
</evidence>
<feature type="region of interest" description="Disordered" evidence="22">
    <location>
        <begin position="253"/>
        <end position="349"/>
    </location>
</feature>
<keyword evidence="7" id="KW-0064">Aspartyl protease</keyword>
<evidence type="ECO:0000256" key="6">
    <source>
        <dbReference type="ARBA" id="ARBA00022723"/>
    </source>
</evidence>
<feature type="compositionally biased region" description="Low complexity" evidence="22">
    <location>
        <begin position="3696"/>
        <end position="3710"/>
    </location>
</feature>
<dbReference type="GO" id="GO:0003677">
    <property type="term" value="F:DNA binding"/>
    <property type="evidence" value="ECO:0007669"/>
    <property type="project" value="UniProtKB-KW"/>
</dbReference>
<feature type="compositionally biased region" description="Basic residues" evidence="22">
    <location>
        <begin position="2298"/>
        <end position="2309"/>
    </location>
</feature>
<feature type="region of interest" description="Disordered" evidence="22">
    <location>
        <begin position="677"/>
        <end position="701"/>
    </location>
</feature>
<keyword evidence="3" id="KW-0808">Transferase</keyword>
<dbReference type="InterPro" id="IPR057670">
    <property type="entry name" value="SH3_retrovirus"/>
</dbReference>
<dbReference type="InterPro" id="IPR045358">
    <property type="entry name" value="Ty3_capsid"/>
</dbReference>
<keyword evidence="2" id="KW-0645">Protease</keyword>
<feature type="region of interest" description="Disordered" evidence="22">
    <location>
        <begin position="2855"/>
        <end position="2912"/>
    </location>
</feature>
<dbReference type="Pfam" id="PF22936">
    <property type="entry name" value="Pol_BBD"/>
    <property type="match status" value="1"/>
</dbReference>
<keyword evidence="11" id="KW-0229">DNA integration</keyword>
<dbReference type="InterPro" id="IPR021109">
    <property type="entry name" value="Peptidase_aspartic_dom_sf"/>
</dbReference>
<accession>A0AA38SKT5</accession>